<keyword evidence="3" id="KW-1185">Reference proteome</keyword>
<gene>
    <name evidence="2" type="ORF">PHYSODRAFT_248518</name>
</gene>
<dbReference type="RefSeq" id="XP_009515607.1">
    <property type="nucleotide sequence ID" value="XM_009517312.1"/>
</dbReference>
<dbReference type="GeneID" id="20637838"/>
<organism evidence="2 3">
    <name type="scientific">Phytophthora sojae (strain P6497)</name>
    <name type="common">Soybean stem and root rot agent</name>
    <name type="synonym">Phytophthora megasperma f. sp. glycines</name>
    <dbReference type="NCBI Taxonomy" id="1094619"/>
    <lineage>
        <taxon>Eukaryota</taxon>
        <taxon>Sar</taxon>
        <taxon>Stramenopiles</taxon>
        <taxon>Oomycota</taxon>
        <taxon>Peronosporomycetes</taxon>
        <taxon>Peronosporales</taxon>
        <taxon>Peronosporaceae</taxon>
        <taxon>Phytophthora</taxon>
    </lineage>
</organism>
<feature type="compositionally biased region" description="Basic residues" evidence="1">
    <location>
        <begin position="151"/>
        <end position="166"/>
    </location>
</feature>
<dbReference type="EMBL" id="JH159151">
    <property type="protein sequence ID" value="EGZ28332.1"/>
    <property type="molecule type" value="Genomic_DNA"/>
</dbReference>
<dbReference type="STRING" id="1094619.G4YFA6"/>
<dbReference type="AlphaFoldDB" id="G4YFA6"/>
<sequence length="180" mass="19285">MGKVSVAQVPQDVPGSASREIFQGLFKDLGKQAMAMEAILRAVCGRVDKMENWLTEVSFGMTELDLKLRNIAHNIDGTAAVDDEAQGPHRWAIPPPDDAKPLAPTVSKKLGADKKAVRVTGMAAAILDRLAAPSTSTPTAVEAEKVEKSGAKKKNKEKKHGAKKAKMSCLPEVPHPKTIQ</sequence>
<dbReference type="InParanoid" id="G4YFA6"/>
<dbReference type="KEGG" id="psoj:PHYSODRAFT_248518"/>
<reference evidence="2 3" key="1">
    <citation type="journal article" date="2006" name="Science">
        <title>Phytophthora genome sequences uncover evolutionary origins and mechanisms of pathogenesis.</title>
        <authorList>
            <person name="Tyler B.M."/>
            <person name="Tripathy S."/>
            <person name="Zhang X."/>
            <person name="Dehal P."/>
            <person name="Jiang R.H."/>
            <person name="Aerts A."/>
            <person name="Arredondo F.D."/>
            <person name="Baxter L."/>
            <person name="Bensasson D."/>
            <person name="Beynon J.L."/>
            <person name="Chapman J."/>
            <person name="Damasceno C.M."/>
            <person name="Dorrance A.E."/>
            <person name="Dou D."/>
            <person name="Dickerman A.W."/>
            <person name="Dubchak I.L."/>
            <person name="Garbelotto M."/>
            <person name="Gijzen M."/>
            <person name="Gordon S.G."/>
            <person name="Govers F."/>
            <person name="Grunwald N.J."/>
            <person name="Huang W."/>
            <person name="Ivors K.L."/>
            <person name="Jones R.W."/>
            <person name="Kamoun S."/>
            <person name="Krampis K."/>
            <person name="Lamour K.H."/>
            <person name="Lee M.K."/>
            <person name="McDonald W.H."/>
            <person name="Medina M."/>
            <person name="Meijer H.J."/>
            <person name="Nordberg E.K."/>
            <person name="Maclean D.J."/>
            <person name="Ospina-Giraldo M.D."/>
            <person name="Morris P.F."/>
            <person name="Phuntumart V."/>
            <person name="Putnam N.H."/>
            <person name="Rash S."/>
            <person name="Rose J.K."/>
            <person name="Sakihama Y."/>
            <person name="Salamov A.A."/>
            <person name="Savidor A."/>
            <person name="Scheuring C.F."/>
            <person name="Smith B.M."/>
            <person name="Sobral B.W."/>
            <person name="Terry A."/>
            <person name="Torto-Alalibo T.A."/>
            <person name="Win J."/>
            <person name="Xu Z."/>
            <person name="Zhang H."/>
            <person name="Grigoriev I.V."/>
            <person name="Rokhsar D.S."/>
            <person name="Boore J.L."/>
        </authorList>
    </citation>
    <scope>NUCLEOTIDE SEQUENCE [LARGE SCALE GENOMIC DNA]</scope>
    <source>
        <strain evidence="2 3">P6497</strain>
    </source>
</reference>
<accession>G4YFA6</accession>
<evidence type="ECO:0000256" key="1">
    <source>
        <dbReference type="SAM" id="MobiDB-lite"/>
    </source>
</evidence>
<protein>
    <submittedName>
        <fullName evidence="2">Uncharacterized protein</fullName>
    </submittedName>
</protein>
<proteinExistence type="predicted"/>
<dbReference type="Proteomes" id="UP000002640">
    <property type="component" value="Unassembled WGS sequence"/>
</dbReference>
<evidence type="ECO:0000313" key="3">
    <source>
        <dbReference type="Proteomes" id="UP000002640"/>
    </source>
</evidence>
<evidence type="ECO:0000313" key="2">
    <source>
        <dbReference type="EMBL" id="EGZ28332.1"/>
    </source>
</evidence>
<name>G4YFA6_PHYSP</name>
<feature type="region of interest" description="Disordered" evidence="1">
    <location>
        <begin position="133"/>
        <end position="180"/>
    </location>
</feature>